<name>A0A1A3GW44_MYCMU</name>
<accession>A0A1A3GW44</accession>
<evidence type="ECO:0000313" key="1">
    <source>
        <dbReference type="EMBL" id="OBJ40257.1"/>
    </source>
</evidence>
<reference evidence="1 2" key="1">
    <citation type="submission" date="2016-06" db="EMBL/GenBank/DDBJ databases">
        <authorList>
            <person name="Kjaerup R.B."/>
            <person name="Dalgaard T.S."/>
            <person name="Juul-Madsen H.R."/>
        </authorList>
    </citation>
    <scope>NUCLEOTIDE SEQUENCE [LARGE SCALE GENOMIC DNA]</scope>
    <source>
        <strain evidence="1 2">1127319.6</strain>
    </source>
</reference>
<proteinExistence type="predicted"/>
<dbReference type="RefSeq" id="WP_064982402.1">
    <property type="nucleotide sequence ID" value="NZ_LZLC01000160.1"/>
</dbReference>
<evidence type="ECO:0000313" key="2">
    <source>
        <dbReference type="Proteomes" id="UP000093898"/>
    </source>
</evidence>
<dbReference type="Proteomes" id="UP000093898">
    <property type="component" value="Unassembled WGS sequence"/>
</dbReference>
<comment type="caution">
    <text evidence="1">The sequence shown here is derived from an EMBL/GenBank/DDBJ whole genome shotgun (WGS) entry which is preliminary data.</text>
</comment>
<protein>
    <submittedName>
        <fullName evidence="1">Uncharacterized protein</fullName>
    </submittedName>
</protein>
<sequence>MSQDMPKVFFIALTPPGNKLGYVNVWEIAAFSGREEGGSAVVLKNGEVLDVEESVSEIIERMTTGVREYRENIHLPRSAYL</sequence>
<dbReference type="AlphaFoldDB" id="A0A1A3GW44"/>
<organism evidence="1 2">
    <name type="scientific">Mycolicibacterium mucogenicum</name>
    <name type="common">Mycobacterium mucogenicum</name>
    <dbReference type="NCBI Taxonomy" id="56689"/>
    <lineage>
        <taxon>Bacteria</taxon>
        <taxon>Bacillati</taxon>
        <taxon>Actinomycetota</taxon>
        <taxon>Actinomycetes</taxon>
        <taxon>Mycobacteriales</taxon>
        <taxon>Mycobacteriaceae</taxon>
        <taxon>Mycolicibacterium</taxon>
    </lineage>
</organism>
<dbReference type="EMBL" id="LZLC01000160">
    <property type="protein sequence ID" value="OBJ40257.1"/>
    <property type="molecule type" value="Genomic_DNA"/>
</dbReference>
<gene>
    <name evidence="1" type="ORF">A5630_25235</name>
</gene>